<protein>
    <submittedName>
        <fullName evidence="1">Uncharacterized protein</fullName>
    </submittedName>
</protein>
<evidence type="ECO:0000313" key="1">
    <source>
        <dbReference type="EMBL" id="RCH81807.1"/>
    </source>
</evidence>
<dbReference type="SUPFAM" id="SSF48452">
    <property type="entry name" value="TPR-like"/>
    <property type="match status" value="1"/>
</dbReference>
<dbReference type="Gene3D" id="1.25.40.10">
    <property type="entry name" value="Tetratricopeptide repeat domain"/>
    <property type="match status" value="1"/>
</dbReference>
<sequence length="121" mass="14397">YLQKNNKIDRARETYSLSATLYPYNNFLWLNYINFELGFNDQLSSNRIAQVFRQARQNLPKHPQQEIVVKYREYLLERGTSIVALNRLHVFVSTEFISESNLKRTIDDNRRNISLAKQART</sequence>
<reference evidence="1 2" key="1">
    <citation type="journal article" date="2018" name="G3 (Bethesda)">
        <title>Phylogenetic and Phylogenomic Definition of Rhizopus Species.</title>
        <authorList>
            <person name="Gryganskyi A.P."/>
            <person name="Golan J."/>
            <person name="Dolatabadi S."/>
            <person name="Mondo S."/>
            <person name="Robb S."/>
            <person name="Idnurm A."/>
            <person name="Muszewska A."/>
            <person name="Steczkiewicz K."/>
            <person name="Masonjones S."/>
            <person name="Liao H.L."/>
            <person name="Gajdeczka M.T."/>
            <person name="Anike F."/>
            <person name="Vuek A."/>
            <person name="Anishchenko I.M."/>
            <person name="Voigt K."/>
            <person name="de Hoog G.S."/>
            <person name="Smith M.E."/>
            <person name="Heitman J."/>
            <person name="Vilgalys R."/>
            <person name="Stajich J.E."/>
        </authorList>
    </citation>
    <scope>NUCLEOTIDE SEQUENCE [LARGE SCALE GENOMIC DNA]</scope>
    <source>
        <strain evidence="1 2">LSU 92-RS-03</strain>
    </source>
</reference>
<dbReference type="GO" id="GO:0006396">
    <property type="term" value="P:RNA processing"/>
    <property type="evidence" value="ECO:0007669"/>
    <property type="project" value="InterPro"/>
</dbReference>
<accession>A0A367IVV3</accession>
<gene>
    <name evidence="1" type="ORF">CU098_004624</name>
</gene>
<dbReference type="OrthoDB" id="10265668at2759"/>
<evidence type="ECO:0000313" key="2">
    <source>
        <dbReference type="Proteomes" id="UP000253551"/>
    </source>
</evidence>
<proteinExistence type="predicted"/>
<dbReference type="AlphaFoldDB" id="A0A367IVV3"/>
<dbReference type="Proteomes" id="UP000253551">
    <property type="component" value="Unassembled WGS sequence"/>
</dbReference>
<name>A0A367IVV3_RHIST</name>
<keyword evidence="2" id="KW-1185">Reference proteome</keyword>
<comment type="caution">
    <text evidence="1">The sequence shown here is derived from an EMBL/GenBank/DDBJ whole genome shotgun (WGS) entry which is preliminary data.</text>
</comment>
<dbReference type="SMART" id="SM00386">
    <property type="entry name" value="HAT"/>
    <property type="match status" value="2"/>
</dbReference>
<dbReference type="InterPro" id="IPR011990">
    <property type="entry name" value="TPR-like_helical_dom_sf"/>
</dbReference>
<dbReference type="InterPro" id="IPR003107">
    <property type="entry name" value="HAT"/>
</dbReference>
<dbReference type="STRING" id="4846.A0A367IVV3"/>
<dbReference type="EMBL" id="PJQM01005355">
    <property type="protein sequence ID" value="RCH81807.1"/>
    <property type="molecule type" value="Genomic_DNA"/>
</dbReference>
<organism evidence="1 2">
    <name type="scientific">Rhizopus stolonifer</name>
    <name type="common">Rhizopus nigricans</name>
    <dbReference type="NCBI Taxonomy" id="4846"/>
    <lineage>
        <taxon>Eukaryota</taxon>
        <taxon>Fungi</taxon>
        <taxon>Fungi incertae sedis</taxon>
        <taxon>Mucoromycota</taxon>
        <taxon>Mucoromycotina</taxon>
        <taxon>Mucoromycetes</taxon>
        <taxon>Mucorales</taxon>
        <taxon>Mucorineae</taxon>
        <taxon>Rhizopodaceae</taxon>
        <taxon>Rhizopus</taxon>
    </lineage>
</organism>
<feature type="non-terminal residue" evidence="1">
    <location>
        <position position="1"/>
    </location>
</feature>